<sequence length="123" mass="13511">AEDPLPALPVQYADYAVWQRNWLSGDVLQQQRQYWQQTLGGAPALLTLPTDRPRPAQQDYSGNLRGLVLDAELTSGLKALSQRHGSTLFMTVMVAWASLLGRLAGQDDVVIGTPVANRLRAEV</sequence>
<dbReference type="Pfam" id="PF00668">
    <property type="entry name" value="Condensation"/>
    <property type="match status" value="1"/>
</dbReference>
<evidence type="ECO:0000259" key="1">
    <source>
        <dbReference type="Pfam" id="PF00668"/>
    </source>
</evidence>
<dbReference type="PANTHER" id="PTHR45398">
    <property type="match status" value="1"/>
</dbReference>
<dbReference type="EMBL" id="AEAH01002364">
    <property type="protein sequence ID" value="EGH34266.1"/>
    <property type="molecule type" value="Genomic_DNA"/>
</dbReference>
<dbReference type="Gene3D" id="3.30.559.30">
    <property type="entry name" value="Nonribosomal peptide synthetase, condensation domain"/>
    <property type="match status" value="1"/>
</dbReference>
<dbReference type="PANTHER" id="PTHR45398:SF1">
    <property type="entry name" value="ENZYME, PUTATIVE (JCVI)-RELATED"/>
    <property type="match status" value="1"/>
</dbReference>
<protein>
    <submittedName>
        <fullName evidence="2">Amino acid adenylation</fullName>
    </submittedName>
</protein>
<gene>
    <name evidence="2" type="ORF">PSYJA_37174</name>
</gene>
<feature type="domain" description="Condensation" evidence="1">
    <location>
        <begin position="3"/>
        <end position="120"/>
    </location>
</feature>
<reference evidence="2 3" key="1">
    <citation type="journal article" date="2011" name="PLoS Pathog.">
        <title>Dynamic evolution of pathogenicity revealed by sequencing and comparative genomics of 19 Pseudomonas syringae isolates.</title>
        <authorList>
            <person name="Baltrus D.A."/>
            <person name="Nishimura M.T."/>
            <person name="Romanchuk A."/>
            <person name="Chang J.H."/>
            <person name="Mukhtar M.S."/>
            <person name="Cherkis K."/>
            <person name="Roach J."/>
            <person name="Grant S.R."/>
            <person name="Jones C.D."/>
            <person name="Dangl J.L."/>
        </authorList>
    </citation>
    <scope>NUCLEOTIDE SEQUENCE [LARGE SCALE GENOMIC DNA]</scope>
    <source>
        <strain evidence="3">M301072PT</strain>
    </source>
</reference>
<comment type="caution">
    <text evidence="2">The sequence shown here is derived from an EMBL/GenBank/DDBJ whole genome shotgun (WGS) entry which is preliminary data.</text>
</comment>
<evidence type="ECO:0000313" key="3">
    <source>
        <dbReference type="Proteomes" id="UP000004471"/>
    </source>
</evidence>
<accession>F3FVM4</accession>
<dbReference type="GO" id="GO:0003824">
    <property type="term" value="F:catalytic activity"/>
    <property type="evidence" value="ECO:0007669"/>
    <property type="project" value="InterPro"/>
</dbReference>
<dbReference type="SUPFAM" id="SSF52777">
    <property type="entry name" value="CoA-dependent acyltransferases"/>
    <property type="match status" value="1"/>
</dbReference>
<dbReference type="HOGENOM" id="CLU_134885_0_0_6"/>
<dbReference type="InterPro" id="IPR001242">
    <property type="entry name" value="Condensation_dom"/>
</dbReference>
<feature type="non-terminal residue" evidence="2">
    <location>
        <position position="123"/>
    </location>
</feature>
<dbReference type="Proteomes" id="UP000004471">
    <property type="component" value="Unassembled WGS sequence"/>
</dbReference>
<dbReference type="Gene3D" id="3.30.559.10">
    <property type="entry name" value="Chloramphenicol acetyltransferase-like domain"/>
    <property type="match status" value="1"/>
</dbReference>
<dbReference type="InterPro" id="IPR023213">
    <property type="entry name" value="CAT-like_dom_sf"/>
</dbReference>
<feature type="non-terminal residue" evidence="2">
    <location>
        <position position="1"/>
    </location>
</feature>
<name>F3FVM4_PSESX</name>
<organism evidence="2 3">
    <name type="scientific">Pseudomonas syringae pv. japonica str. M301072</name>
    <dbReference type="NCBI Taxonomy" id="629262"/>
    <lineage>
        <taxon>Bacteria</taxon>
        <taxon>Pseudomonadati</taxon>
        <taxon>Pseudomonadota</taxon>
        <taxon>Gammaproteobacteria</taxon>
        <taxon>Pseudomonadales</taxon>
        <taxon>Pseudomonadaceae</taxon>
        <taxon>Pseudomonas</taxon>
        <taxon>Pseudomonas syringae</taxon>
    </lineage>
</organism>
<proteinExistence type="predicted"/>
<dbReference type="AlphaFoldDB" id="F3FVM4"/>
<evidence type="ECO:0000313" key="2">
    <source>
        <dbReference type="EMBL" id="EGH34266.1"/>
    </source>
</evidence>